<accession>A0ABQ5AWP4</accession>
<proteinExistence type="predicted"/>
<comment type="caution">
    <text evidence="1">The sequence shown here is derived from an EMBL/GenBank/DDBJ whole genome shotgun (WGS) entry which is preliminary data.</text>
</comment>
<dbReference type="EMBL" id="BQNB010012581">
    <property type="protein sequence ID" value="GJT05364.1"/>
    <property type="molecule type" value="Genomic_DNA"/>
</dbReference>
<organism evidence="1 2">
    <name type="scientific">Tanacetum coccineum</name>
    <dbReference type="NCBI Taxonomy" id="301880"/>
    <lineage>
        <taxon>Eukaryota</taxon>
        <taxon>Viridiplantae</taxon>
        <taxon>Streptophyta</taxon>
        <taxon>Embryophyta</taxon>
        <taxon>Tracheophyta</taxon>
        <taxon>Spermatophyta</taxon>
        <taxon>Magnoliopsida</taxon>
        <taxon>eudicotyledons</taxon>
        <taxon>Gunneridae</taxon>
        <taxon>Pentapetalae</taxon>
        <taxon>asterids</taxon>
        <taxon>campanulids</taxon>
        <taxon>Asterales</taxon>
        <taxon>Asteraceae</taxon>
        <taxon>Asteroideae</taxon>
        <taxon>Anthemideae</taxon>
        <taxon>Anthemidinae</taxon>
        <taxon>Tanacetum</taxon>
    </lineage>
</organism>
<evidence type="ECO:0000313" key="1">
    <source>
        <dbReference type="EMBL" id="GJT05364.1"/>
    </source>
</evidence>
<name>A0ABQ5AWP4_9ASTR</name>
<protein>
    <submittedName>
        <fullName evidence="1">Uncharacterized protein</fullName>
    </submittedName>
</protein>
<dbReference type="Proteomes" id="UP001151760">
    <property type="component" value="Unassembled WGS sequence"/>
</dbReference>
<reference evidence="1" key="2">
    <citation type="submission" date="2022-01" db="EMBL/GenBank/DDBJ databases">
        <authorList>
            <person name="Yamashiro T."/>
            <person name="Shiraishi A."/>
            <person name="Satake H."/>
            <person name="Nakayama K."/>
        </authorList>
    </citation>
    <scope>NUCLEOTIDE SEQUENCE</scope>
</reference>
<sequence>MAGWLKLTILNKLLLDTPKIKSNQFAELKSNYQMYSWNAVYVTRYDENGFECGGYNVVTTHPSRIVTRVWPYTDYPQMLPTNFLAEINQNDPLSIRANERNYNVRFARVEICAGTGVFRLGLMAFNTDGNQTTITDFVGVTNIKKRQREMTAEELANERMNHKCLWPGHSEYFGERNNTFYRRFSSTLAKQRLAIKASFLANHPMHPHRKVLVKHQRIQYEMKMKMDYHMENPKRANHVGIYGKWK</sequence>
<keyword evidence="2" id="KW-1185">Reference proteome</keyword>
<gene>
    <name evidence="1" type="ORF">Tco_0839826</name>
</gene>
<reference evidence="1" key="1">
    <citation type="journal article" date="2022" name="Int. J. Mol. Sci.">
        <title>Draft Genome of Tanacetum Coccineum: Genomic Comparison of Closely Related Tanacetum-Family Plants.</title>
        <authorList>
            <person name="Yamashiro T."/>
            <person name="Shiraishi A."/>
            <person name="Nakayama K."/>
            <person name="Satake H."/>
        </authorList>
    </citation>
    <scope>NUCLEOTIDE SEQUENCE</scope>
</reference>
<evidence type="ECO:0000313" key="2">
    <source>
        <dbReference type="Proteomes" id="UP001151760"/>
    </source>
</evidence>